<evidence type="ECO:0000256" key="5">
    <source>
        <dbReference type="SAM" id="MobiDB-lite"/>
    </source>
</evidence>
<dbReference type="RefSeq" id="WP_345563521.1">
    <property type="nucleotide sequence ID" value="NZ_BAAAZX010000006.1"/>
</dbReference>
<dbReference type="InterPro" id="IPR027417">
    <property type="entry name" value="P-loop_NTPase"/>
</dbReference>
<comment type="caution">
    <text evidence="7">The sequence shown here is derived from an EMBL/GenBank/DDBJ whole genome shotgun (WGS) entry which is preliminary data.</text>
</comment>
<dbReference type="PANTHER" id="PTHR43553">
    <property type="entry name" value="HEAVY METAL TRANSPORTER"/>
    <property type="match status" value="1"/>
</dbReference>
<keyword evidence="3" id="KW-0547">Nucleotide-binding</keyword>
<dbReference type="Gene3D" id="3.40.50.300">
    <property type="entry name" value="P-loop containing nucleotide triphosphate hydrolases"/>
    <property type="match status" value="2"/>
</dbReference>
<dbReference type="InterPro" id="IPR050095">
    <property type="entry name" value="ECF_ABC_transporter_ATP-bd"/>
</dbReference>
<keyword evidence="8" id="KW-1185">Reference proteome</keyword>
<proteinExistence type="inferred from homology"/>
<evidence type="ECO:0000256" key="2">
    <source>
        <dbReference type="ARBA" id="ARBA00022448"/>
    </source>
</evidence>
<dbReference type="GO" id="GO:0005524">
    <property type="term" value="F:ATP binding"/>
    <property type="evidence" value="ECO:0007669"/>
    <property type="project" value="UniProtKB-KW"/>
</dbReference>
<gene>
    <name evidence="7" type="ORF">GCM10022232_27650</name>
</gene>
<evidence type="ECO:0000313" key="7">
    <source>
        <dbReference type="EMBL" id="GAA3991494.1"/>
    </source>
</evidence>
<sequence>MIRFENVSVTYDGAAEATVQGVDFEVPEGELVLLVGPSGVGKSTVLGAVSGLVPHFTGGTLRGRVTVAGRDTRTHKPRELADVVGTVGQDPLSHFVTDTVEDELAYGMESLGLAPDVMRRRVEETLDLLGLADLRDRPISTLSGGQQQRVAIGSVLTPHPRVLVLDEPTSALDPAAAEEVLAVLQRLVHDLGTTVLMAEHRLERVVQYADQVALLPSPGAAPVLGTPADIMAVSPVYPPVVDLGRLAGWAPLPLTVRDARRRAGDLRERLGGQDGTPEVSVVTTAPPQPEAPPTSRLRLRRKARSAPTTAPPAEVHALAVRRERVQALRHVDLTVAPGETIALMGRNGAGKSTLLSALVGLVEPAAGSVRVGGAVPHRTAPPELVRRVGLVPQEPRDLLYADTVAAECAAADRDAGAAPGTCRALVTELLPGVTDDIHPRDLSEGQRLALALAVVLAARPPLLLLDEPTRGLDYAAKARLVAVLRGLAAQGHAIVLATHDVELAAELVHRVVLLADGEVIADGPTADVVVASPSFAPQVTKILAPQKWLTVAQVREALA</sequence>
<evidence type="ECO:0000256" key="1">
    <source>
        <dbReference type="ARBA" id="ARBA00005417"/>
    </source>
</evidence>
<name>A0ABP7R3M1_9ACTN</name>
<keyword evidence="4 7" id="KW-0067">ATP-binding</keyword>
<protein>
    <submittedName>
        <fullName evidence="7">ATP-binding cassette domain-containing protein</fullName>
    </submittedName>
</protein>
<evidence type="ECO:0000259" key="6">
    <source>
        <dbReference type="PROSITE" id="PS50893"/>
    </source>
</evidence>
<evidence type="ECO:0000256" key="3">
    <source>
        <dbReference type="ARBA" id="ARBA00022741"/>
    </source>
</evidence>
<dbReference type="SMART" id="SM00382">
    <property type="entry name" value="AAA"/>
    <property type="match status" value="2"/>
</dbReference>
<dbReference type="InterPro" id="IPR017871">
    <property type="entry name" value="ABC_transporter-like_CS"/>
</dbReference>
<feature type="domain" description="ABC transporter" evidence="6">
    <location>
        <begin position="2"/>
        <end position="243"/>
    </location>
</feature>
<dbReference type="Pfam" id="PF00005">
    <property type="entry name" value="ABC_tran"/>
    <property type="match status" value="2"/>
</dbReference>
<dbReference type="EMBL" id="BAAAZX010000006">
    <property type="protein sequence ID" value="GAA3991494.1"/>
    <property type="molecule type" value="Genomic_DNA"/>
</dbReference>
<evidence type="ECO:0000313" key="8">
    <source>
        <dbReference type="Proteomes" id="UP001500456"/>
    </source>
</evidence>
<comment type="similarity">
    <text evidence="1">Belongs to the ABC transporter superfamily.</text>
</comment>
<dbReference type="InterPro" id="IPR003593">
    <property type="entry name" value="AAA+_ATPase"/>
</dbReference>
<dbReference type="SUPFAM" id="SSF52540">
    <property type="entry name" value="P-loop containing nucleoside triphosphate hydrolases"/>
    <property type="match status" value="2"/>
</dbReference>
<dbReference type="Proteomes" id="UP001500456">
    <property type="component" value="Unassembled WGS sequence"/>
</dbReference>
<dbReference type="PROSITE" id="PS00211">
    <property type="entry name" value="ABC_TRANSPORTER_1"/>
    <property type="match status" value="1"/>
</dbReference>
<feature type="domain" description="ABC transporter" evidence="6">
    <location>
        <begin position="313"/>
        <end position="541"/>
    </location>
</feature>
<dbReference type="InterPro" id="IPR003439">
    <property type="entry name" value="ABC_transporter-like_ATP-bd"/>
</dbReference>
<keyword evidence="2" id="KW-0813">Transport</keyword>
<evidence type="ECO:0000256" key="4">
    <source>
        <dbReference type="ARBA" id="ARBA00022840"/>
    </source>
</evidence>
<reference evidence="8" key="1">
    <citation type="journal article" date="2019" name="Int. J. Syst. Evol. Microbiol.">
        <title>The Global Catalogue of Microorganisms (GCM) 10K type strain sequencing project: providing services to taxonomists for standard genome sequencing and annotation.</title>
        <authorList>
            <consortium name="The Broad Institute Genomics Platform"/>
            <consortium name="The Broad Institute Genome Sequencing Center for Infectious Disease"/>
            <person name="Wu L."/>
            <person name="Ma J."/>
        </authorList>
    </citation>
    <scope>NUCLEOTIDE SEQUENCE [LARGE SCALE GENOMIC DNA]</scope>
    <source>
        <strain evidence="8">JCM 16924</strain>
    </source>
</reference>
<dbReference type="CDD" id="cd03225">
    <property type="entry name" value="ABC_cobalt_CbiO_domain1"/>
    <property type="match status" value="1"/>
</dbReference>
<dbReference type="PROSITE" id="PS50893">
    <property type="entry name" value="ABC_TRANSPORTER_2"/>
    <property type="match status" value="2"/>
</dbReference>
<accession>A0ABP7R3M1</accession>
<organism evidence="7 8">
    <name type="scientific">Streptomyces plumbiresistens</name>
    <dbReference type="NCBI Taxonomy" id="511811"/>
    <lineage>
        <taxon>Bacteria</taxon>
        <taxon>Bacillati</taxon>
        <taxon>Actinomycetota</taxon>
        <taxon>Actinomycetes</taxon>
        <taxon>Kitasatosporales</taxon>
        <taxon>Streptomycetaceae</taxon>
        <taxon>Streptomyces</taxon>
    </lineage>
</organism>
<dbReference type="InterPro" id="IPR015856">
    <property type="entry name" value="ABC_transpr_CbiO/EcfA_su"/>
</dbReference>
<feature type="region of interest" description="Disordered" evidence="5">
    <location>
        <begin position="267"/>
        <end position="312"/>
    </location>
</feature>